<dbReference type="RefSeq" id="XP_009524935.1">
    <property type="nucleotide sequence ID" value="XM_009526640.1"/>
</dbReference>
<comment type="domain">
    <text evidence="5">The RxLR-dEER motif acts to carry the protein into the host cell cytoplasm through binding to cell surface phosphatidylinositol-3-phosphate.</text>
</comment>
<feature type="signal peptide" evidence="5">
    <location>
        <begin position="1"/>
        <end position="20"/>
    </location>
</feature>
<dbReference type="OrthoDB" id="127994at2759"/>
<dbReference type="SMR" id="E0W5P4"/>
<gene>
    <name evidence="6" type="primary">Avh</name>
</gene>
<evidence type="ECO:0000256" key="1">
    <source>
        <dbReference type="ARBA" id="ARBA00004613"/>
    </source>
</evidence>
<comment type="function">
    <text evidence="5">Effector that suppresses plant defense responses during pathogen infection.</text>
</comment>
<name>E0W5P4_PHYSO</name>
<sequence>MRLYVAALVAVATILASATAEVDSKTALAAEVPAAIRSLESDTPASRLLRTGTVTSADNEDRGFTESATLLVYPSSQTKLKQLLETATNADDAFSSLKLNLIRRNLLKKSNFKVWVNYVNNREMNPQAVVLGKLKSHFKSEANLAVMLQKATQVESTQTMANELQMAQFAQWAKERLFATDIIKNVFKLGDAKWSALPITDARRQVRKAYSAYLVETMPPFYKLRGE</sequence>
<protein>
    <recommendedName>
        <fullName evidence="5">RxLR effector protein</fullName>
    </recommendedName>
</protein>
<dbReference type="AlphaFoldDB" id="E0W5P4"/>
<dbReference type="OMA" id="VANGNPH"/>
<comment type="similarity">
    <text evidence="2 5">Belongs to the RxLR effector family.</text>
</comment>
<dbReference type="EMBL" id="JN254010">
    <property type="protein sequence ID" value="AEK80823.1"/>
    <property type="molecule type" value="Genomic_DNA"/>
</dbReference>
<evidence type="ECO:0000256" key="2">
    <source>
        <dbReference type="ARBA" id="ARBA00010400"/>
    </source>
</evidence>
<comment type="subcellular location">
    <subcellularLocation>
        <location evidence="1 5">Secreted</location>
    </subcellularLocation>
</comment>
<evidence type="ECO:0000256" key="5">
    <source>
        <dbReference type="RuleBase" id="RU367124"/>
    </source>
</evidence>
<dbReference type="Pfam" id="PF16810">
    <property type="entry name" value="RXLR"/>
    <property type="match status" value="1"/>
</dbReference>
<dbReference type="InterPro" id="IPR031825">
    <property type="entry name" value="RXLR"/>
</dbReference>
<feature type="chain" id="PRO_5045010591" description="RxLR effector protein" evidence="5">
    <location>
        <begin position="21"/>
        <end position="227"/>
    </location>
</feature>
<keyword evidence="3 5" id="KW-0964">Secreted</keyword>
<accession>E0W5P4</accession>
<dbReference type="HOGENOM" id="CLU_021192_0_2_1"/>
<evidence type="ECO:0000256" key="3">
    <source>
        <dbReference type="ARBA" id="ARBA00022525"/>
    </source>
</evidence>
<dbReference type="KEGG" id="psoj:PHYSODRAFT_354447"/>
<proteinExistence type="inferred from homology"/>
<reference evidence="6" key="1">
    <citation type="journal article" date="2011" name="Plant Cell">
        <title>Transcriptional programming and functional interactions within the Phytophthora sojae RXLR effector repertoire.</title>
        <authorList>
            <person name="Wang Q."/>
            <person name="Han C."/>
            <person name="Ferreira A.O."/>
            <person name="Yu X."/>
            <person name="Ye W."/>
            <person name="Tripathy S."/>
            <person name="Kale S.D."/>
            <person name="Gu B."/>
            <person name="Sheng Y."/>
            <person name="Sui Y."/>
            <person name="Wang X."/>
            <person name="Zhang Z."/>
            <person name="Cheng B."/>
            <person name="Dong S."/>
            <person name="Shan W."/>
            <person name="Zheng X."/>
            <person name="Dou D."/>
            <person name="Tyler B.M."/>
            <person name="Wang Y."/>
        </authorList>
    </citation>
    <scope>NUCLEOTIDE SEQUENCE</scope>
    <source>
        <strain evidence="6">P7076</strain>
    </source>
</reference>
<evidence type="ECO:0000313" key="6">
    <source>
        <dbReference type="EMBL" id="AEK80823.1"/>
    </source>
</evidence>
<organism evidence="6">
    <name type="scientific">Phytophthora sojae</name>
    <name type="common">Soybean stem and root rot agent</name>
    <name type="synonym">Phytophthora megasperma f. sp. glycines</name>
    <dbReference type="NCBI Taxonomy" id="67593"/>
    <lineage>
        <taxon>Eukaryota</taxon>
        <taxon>Sar</taxon>
        <taxon>Stramenopiles</taxon>
        <taxon>Oomycota</taxon>
        <taxon>Peronosporomycetes</taxon>
        <taxon>Peronosporales</taxon>
        <taxon>Peronosporaceae</taxon>
        <taxon>Phytophthora</taxon>
    </lineage>
</organism>
<dbReference type="VEuPathDB" id="FungiDB:PHYSODRAFT_354447"/>
<keyword evidence="4 5" id="KW-0732">Signal</keyword>
<evidence type="ECO:0000256" key="4">
    <source>
        <dbReference type="ARBA" id="ARBA00022729"/>
    </source>
</evidence>